<evidence type="ECO:0000313" key="3">
    <source>
        <dbReference type="Proteomes" id="UP001515480"/>
    </source>
</evidence>
<dbReference type="EMBL" id="JBGBPQ010000002">
    <property type="protein sequence ID" value="KAL1528069.1"/>
    <property type="molecule type" value="Genomic_DNA"/>
</dbReference>
<accession>A0AB34K6H4</accession>
<feature type="compositionally biased region" description="Polar residues" evidence="1">
    <location>
        <begin position="142"/>
        <end position="160"/>
    </location>
</feature>
<evidence type="ECO:0000313" key="2">
    <source>
        <dbReference type="EMBL" id="KAL1528069.1"/>
    </source>
</evidence>
<dbReference type="Proteomes" id="UP001515480">
    <property type="component" value="Unassembled WGS sequence"/>
</dbReference>
<name>A0AB34K6H4_PRYPA</name>
<feature type="region of interest" description="Disordered" evidence="1">
    <location>
        <begin position="102"/>
        <end position="178"/>
    </location>
</feature>
<keyword evidence="3" id="KW-1185">Reference proteome</keyword>
<organism evidence="2 3">
    <name type="scientific">Prymnesium parvum</name>
    <name type="common">Toxic golden alga</name>
    <dbReference type="NCBI Taxonomy" id="97485"/>
    <lineage>
        <taxon>Eukaryota</taxon>
        <taxon>Haptista</taxon>
        <taxon>Haptophyta</taxon>
        <taxon>Prymnesiophyceae</taxon>
        <taxon>Prymnesiales</taxon>
        <taxon>Prymnesiaceae</taxon>
        <taxon>Prymnesium</taxon>
    </lineage>
</organism>
<comment type="caution">
    <text evidence="2">The sequence shown here is derived from an EMBL/GenBank/DDBJ whole genome shotgun (WGS) entry which is preliminary data.</text>
</comment>
<reference evidence="2 3" key="1">
    <citation type="journal article" date="2024" name="Science">
        <title>Giant polyketide synthase enzymes in the biosynthesis of giant marine polyether toxins.</title>
        <authorList>
            <person name="Fallon T.R."/>
            <person name="Shende V.V."/>
            <person name="Wierzbicki I.H."/>
            <person name="Pendleton A.L."/>
            <person name="Watervoot N.F."/>
            <person name="Auber R.P."/>
            <person name="Gonzalez D.J."/>
            <person name="Wisecaver J.H."/>
            <person name="Moore B.S."/>
        </authorList>
    </citation>
    <scope>NUCLEOTIDE SEQUENCE [LARGE SCALE GENOMIC DNA]</scope>
    <source>
        <strain evidence="2 3">12B1</strain>
    </source>
</reference>
<evidence type="ECO:0000256" key="1">
    <source>
        <dbReference type="SAM" id="MobiDB-lite"/>
    </source>
</evidence>
<sequence>MSRRPARVKPTYQRSDLPPGLYVADRRLVHKTLPGTSGVGTRVRMVRRLGTETDSFDYDILNMPRRLPPATLAPIPRYEDHIGEGNQIVSRPMPVWPGRLNRGAHDVPPPPRSLPRSLSTADIDGATPKSHANRILDRSMRRQFNSSLDGNDASVTSSFPQLPRDTLTIDGHRRKVNS</sequence>
<dbReference type="AlphaFoldDB" id="A0AB34K6H4"/>
<proteinExistence type="predicted"/>
<protein>
    <submittedName>
        <fullName evidence="2">Uncharacterized protein</fullName>
    </submittedName>
</protein>
<gene>
    <name evidence="2" type="ORF">AB1Y20_009435</name>
</gene>